<protein>
    <submittedName>
        <fullName evidence="4">Acetyltransferase (GNAT) family protein</fullName>
    </submittedName>
</protein>
<keyword evidence="2" id="KW-0012">Acyltransferase</keyword>
<dbReference type="InterPro" id="IPR000182">
    <property type="entry name" value="GNAT_dom"/>
</dbReference>
<comment type="caution">
    <text evidence="4">The sequence shown here is derived from an EMBL/GenBank/DDBJ whole genome shotgun (WGS) entry which is preliminary data.</text>
</comment>
<dbReference type="Pfam" id="PF00583">
    <property type="entry name" value="Acetyltransf_1"/>
    <property type="match status" value="1"/>
</dbReference>
<accession>A0A562JDV0</accession>
<dbReference type="Gene3D" id="3.40.630.30">
    <property type="match status" value="1"/>
</dbReference>
<dbReference type="PANTHER" id="PTHR43420:SF12">
    <property type="entry name" value="N-ACETYLTRANSFERASE DOMAIN-CONTAINING PROTEIN"/>
    <property type="match status" value="1"/>
</dbReference>
<evidence type="ECO:0000256" key="1">
    <source>
        <dbReference type="ARBA" id="ARBA00022679"/>
    </source>
</evidence>
<dbReference type="AlphaFoldDB" id="A0A562JDV0"/>
<dbReference type="GO" id="GO:0016747">
    <property type="term" value="F:acyltransferase activity, transferring groups other than amino-acyl groups"/>
    <property type="evidence" value="ECO:0007669"/>
    <property type="project" value="InterPro"/>
</dbReference>
<keyword evidence="1 4" id="KW-0808">Transferase</keyword>
<dbReference type="PANTHER" id="PTHR43420">
    <property type="entry name" value="ACETYLTRANSFERASE"/>
    <property type="match status" value="1"/>
</dbReference>
<dbReference type="Proteomes" id="UP000318667">
    <property type="component" value="Unassembled WGS sequence"/>
</dbReference>
<dbReference type="OrthoDB" id="4228396at2"/>
<evidence type="ECO:0000313" key="5">
    <source>
        <dbReference type="Proteomes" id="UP000318667"/>
    </source>
</evidence>
<evidence type="ECO:0000259" key="3">
    <source>
        <dbReference type="PROSITE" id="PS51186"/>
    </source>
</evidence>
<evidence type="ECO:0000313" key="4">
    <source>
        <dbReference type="EMBL" id="TWH81319.1"/>
    </source>
</evidence>
<dbReference type="SUPFAM" id="SSF55729">
    <property type="entry name" value="Acyl-CoA N-acyltransferases (Nat)"/>
    <property type="match status" value="1"/>
</dbReference>
<dbReference type="RefSeq" id="WP_144544825.1">
    <property type="nucleotide sequence ID" value="NZ_CBCSDC010000018.1"/>
</dbReference>
<gene>
    <name evidence="4" type="ORF">IQ19_04365</name>
</gene>
<dbReference type="PROSITE" id="PS51186">
    <property type="entry name" value="GNAT"/>
    <property type="match status" value="1"/>
</dbReference>
<dbReference type="InterPro" id="IPR016181">
    <property type="entry name" value="Acyl_CoA_acyltransferase"/>
</dbReference>
<dbReference type="CDD" id="cd04301">
    <property type="entry name" value="NAT_SF"/>
    <property type="match status" value="1"/>
</dbReference>
<dbReference type="InterPro" id="IPR050680">
    <property type="entry name" value="YpeA/RimI_acetyltransf"/>
</dbReference>
<name>A0A562JDV0_9BACI</name>
<feature type="domain" description="N-acetyltransferase" evidence="3">
    <location>
        <begin position="1"/>
        <end position="151"/>
    </location>
</feature>
<dbReference type="EMBL" id="VLKI01000017">
    <property type="protein sequence ID" value="TWH81319.1"/>
    <property type="molecule type" value="Genomic_DNA"/>
</dbReference>
<evidence type="ECO:0000256" key="2">
    <source>
        <dbReference type="ARBA" id="ARBA00023315"/>
    </source>
</evidence>
<reference evidence="4 5" key="1">
    <citation type="journal article" date="2015" name="Stand. Genomic Sci.">
        <title>Genomic Encyclopedia of Bacterial and Archaeal Type Strains, Phase III: the genomes of soil and plant-associated and newly described type strains.</title>
        <authorList>
            <person name="Whitman W.B."/>
            <person name="Woyke T."/>
            <person name="Klenk H.P."/>
            <person name="Zhou Y."/>
            <person name="Lilburn T.G."/>
            <person name="Beck B.J."/>
            <person name="De Vos P."/>
            <person name="Vandamme P."/>
            <person name="Eisen J.A."/>
            <person name="Garrity G."/>
            <person name="Hugenholtz P."/>
            <person name="Kyrpides N.C."/>
        </authorList>
    </citation>
    <scope>NUCLEOTIDE SEQUENCE [LARGE SCALE GENOMIC DNA]</scope>
    <source>
        <strain evidence="4 5">CGMCC 1.10115</strain>
    </source>
</reference>
<organism evidence="4 5">
    <name type="scientific">Cytobacillus oceanisediminis</name>
    <dbReference type="NCBI Taxonomy" id="665099"/>
    <lineage>
        <taxon>Bacteria</taxon>
        <taxon>Bacillati</taxon>
        <taxon>Bacillota</taxon>
        <taxon>Bacilli</taxon>
        <taxon>Bacillales</taxon>
        <taxon>Bacillaceae</taxon>
        <taxon>Cytobacillus</taxon>
    </lineage>
</organism>
<proteinExistence type="predicted"/>
<keyword evidence="5" id="KW-1185">Reference proteome</keyword>
<dbReference type="GeneID" id="65405464"/>
<sequence length="289" mass="32907">MKIKKLSQCTLEETLTAWNKGFTGYLVPVKMDVQAFMNRMALEGLSPEKSIIAFMHGEPSGIIMTGIREIDGRKIAWNGGTGIAPEYRGKGLAVAMMEEVMKIYKEENVNIAVLEAIEKNERAIQLYKKMGYEVTDHLLYLNKKVERKEFKAFGNSELLIKKVYPEQLKALGFYDTEAAWQCQWESVKFAEAAVFISPEGNEKGYIFYKRVLDNGGHTDRIIIYQLKYSHNSTFIEDVTESILSTLFQDSDDRIDFTAVNISANNPSSKALLKMGFEKKLGQVMMKKYL</sequence>